<organism evidence="3 4">
    <name type="scientific">Paramuricea clavata</name>
    <name type="common">Red gorgonian</name>
    <name type="synonym">Violescent sea-whip</name>
    <dbReference type="NCBI Taxonomy" id="317549"/>
    <lineage>
        <taxon>Eukaryota</taxon>
        <taxon>Metazoa</taxon>
        <taxon>Cnidaria</taxon>
        <taxon>Anthozoa</taxon>
        <taxon>Octocorallia</taxon>
        <taxon>Malacalcyonacea</taxon>
        <taxon>Plexauridae</taxon>
        <taxon>Paramuricea</taxon>
    </lineage>
</organism>
<proteinExistence type="predicted"/>
<sequence>MANGHGDDDAILLDPRRNQCMEKKKLFEEMLLKDMPGTSRANEPMHAVLEGELGESEMVEGREAQNVRNRALLHYLASLANSNSTKDTFDFDFVESLLKNGADVHSADKTGQTVFHEVARSWNVDVAKFLINNGANVNQQDQYGRSPLHVAAAVDYAEMVEFLEQNGADIEIKTTGEGQTAMHFAAKNDAINSIQMLLGYGADIDARDSKNRTPLQVAAEMNRSKAAKLLITEGAPAGVYDNLGNSALSLLIEKIPEVALDAMDQFHSVDTINRKEFYFLNYLEGTKLQEEQTHARTPLEIAVQNERYDIIMHPVMRRLIGVKWQMYGKWGAILDLVLNLIYTILWTVLAVTLPKHGRDLYIPLKSNVWRLVIVVILILLTLVEIRKQIISKFSYFVKVEDNMYSYNLEH</sequence>
<dbReference type="PANTHER" id="PTHR24173:SF74">
    <property type="entry name" value="ANKYRIN REPEAT DOMAIN-CONTAINING PROTEIN 16"/>
    <property type="match status" value="1"/>
</dbReference>
<dbReference type="PANTHER" id="PTHR24173">
    <property type="entry name" value="ANKYRIN REPEAT CONTAINING"/>
    <property type="match status" value="1"/>
</dbReference>
<dbReference type="Proteomes" id="UP001152795">
    <property type="component" value="Unassembled WGS sequence"/>
</dbReference>
<dbReference type="PROSITE" id="PS50088">
    <property type="entry name" value="ANK_REPEAT"/>
    <property type="match status" value="4"/>
</dbReference>
<keyword evidence="4" id="KW-1185">Reference proteome</keyword>
<evidence type="ECO:0000313" key="3">
    <source>
        <dbReference type="EMBL" id="CAB3990753.1"/>
    </source>
</evidence>
<dbReference type="Pfam" id="PF13637">
    <property type="entry name" value="Ank_4"/>
    <property type="match status" value="1"/>
</dbReference>
<keyword evidence="3" id="KW-0675">Receptor</keyword>
<gene>
    <name evidence="3" type="ORF">PACLA_8A013895</name>
</gene>
<dbReference type="InterPro" id="IPR002110">
    <property type="entry name" value="Ankyrin_rpt"/>
</dbReference>
<dbReference type="Gene3D" id="1.25.40.20">
    <property type="entry name" value="Ankyrin repeat-containing domain"/>
    <property type="match status" value="2"/>
</dbReference>
<dbReference type="PROSITE" id="PS50297">
    <property type="entry name" value="ANK_REP_REGION"/>
    <property type="match status" value="4"/>
</dbReference>
<keyword evidence="2" id="KW-0040">ANK repeat</keyword>
<reference evidence="3" key="1">
    <citation type="submission" date="2020-04" db="EMBL/GenBank/DDBJ databases">
        <authorList>
            <person name="Alioto T."/>
            <person name="Alioto T."/>
            <person name="Gomez Garrido J."/>
        </authorList>
    </citation>
    <scope>NUCLEOTIDE SEQUENCE</scope>
    <source>
        <strain evidence="3">A484AB</strain>
    </source>
</reference>
<dbReference type="SUPFAM" id="SSF48403">
    <property type="entry name" value="Ankyrin repeat"/>
    <property type="match status" value="1"/>
</dbReference>
<evidence type="ECO:0000313" key="4">
    <source>
        <dbReference type="Proteomes" id="UP001152795"/>
    </source>
</evidence>
<dbReference type="SMART" id="SM00248">
    <property type="entry name" value="ANK"/>
    <property type="match status" value="5"/>
</dbReference>
<evidence type="ECO:0000256" key="1">
    <source>
        <dbReference type="ARBA" id="ARBA00022737"/>
    </source>
</evidence>
<evidence type="ECO:0000256" key="2">
    <source>
        <dbReference type="ARBA" id="ARBA00023043"/>
    </source>
</evidence>
<dbReference type="InterPro" id="IPR036770">
    <property type="entry name" value="Ankyrin_rpt-contain_sf"/>
</dbReference>
<name>A0A7D9DPI9_PARCT</name>
<dbReference type="OrthoDB" id="5950645at2759"/>
<dbReference type="Pfam" id="PF12796">
    <property type="entry name" value="Ank_2"/>
    <property type="match status" value="1"/>
</dbReference>
<accession>A0A7D9DPI9</accession>
<comment type="caution">
    <text evidence="3">The sequence shown here is derived from an EMBL/GenBank/DDBJ whole genome shotgun (WGS) entry which is preliminary data.</text>
</comment>
<protein>
    <submittedName>
        <fullName evidence="3">Transient receptor potential cation channel subfamily V member 3-like</fullName>
    </submittedName>
</protein>
<dbReference type="PRINTS" id="PR01415">
    <property type="entry name" value="ANKYRIN"/>
</dbReference>
<keyword evidence="1" id="KW-0677">Repeat</keyword>
<dbReference type="AlphaFoldDB" id="A0A7D9DPI9"/>
<dbReference type="EMBL" id="CACRXK020001720">
    <property type="protein sequence ID" value="CAB3990753.1"/>
    <property type="molecule type" value="Genomic_DNA"/>
</dbReference>